<gene>
    <name evidence="1" type="ORF">P5673_008489</name>
</gene>
<dbReference type="EMBL" id="JARQWQ010000014">
    <property type="protein sequence ID" value="KAK2567637.1"/>
    <property type="molecule type" value="Genomic_DNA"/>
</dbReference>
<protein>
    <submittedName>
        <fullName evidence="1">Uncharacterized protein</fullName>
    </submittedName>
</protein>
<organism evidence="1 2">
    <name type="scientific">Acropora cervicornis</name>
    <name type="common">Staghorn coral</name>
    <dbReference type="NCBI Taxonomy" id="6130"/>
    <lineage>
        <taxon>Eukaryota</taxon>
        <taxon>Metazoa</taxon>
        <taxon>Cnidaria</taxon>
        <taxon>Anthozoa</taxon>
        <taxon>Hexacorallia</taxon>
        <taxon>Scleractinia</taxon>
        <taxon>Astrocoeniina</taxon>
        <taxon>Acroporidae</taxon>
        <taxon>Acropora</taxon>
    </lineage>
</organism>
<proteinExistence type="predicted"/>
<name>A0AAD9QU81_ACRCE</name>
<dbReference type="Proteomes" id="UP001249851">
    <property type="component" value="Unassembled WGS sequence"/>
</dbReference>
<keyword evidence="2" id="KW-1185">Reference proteome</keyword>
<evidence type="ECO:0000313" key="1">
    <source>
        <dbReference type="EMBL" id="KAK2567637.1"/>
    </source>
</evidence>
<comment type="caution">
    <text evidence="1">The sequence shown here is derived from an EMBL/GenBank/DDBJ whole genome shotgun (WGS) entry which is preliminary data.</text>
</comment>
<dbReference type="AlphaFoldDB" id="A0AAD9QU81"/>
<sequence length="189" mass="21425">MKFISGIPEAHIRHVLIAAVPSAEFEEEALSLTNDFKGSYKNRLAIWRYGYEFPMEKVKIGLYSSLGRPLLREPLIFKVNKEASVERFFVKENVETSQWTDLKPTGTSVAFRTFSPNCPWSEKGCRSFEAMKTFGDNPNAGAEKRCEGDSGWLMFTAPNNTVCPFEKKRGRQGVFLYSKGKDAAKFNDD</sequence>
<evidence type="ECO:0000313" key="2">
    <source>
        <dbReference type="Proteomes" id="UP001249851"/>
    </source>
</evidence>
<reference evidence="1" key="2">
    <citation type="journal article" date="2023" name="Science">
        <title>Genomic signatures of disease resistance in endangered staghorn corals.</title>
        <authorList>
            <person name="Vollmer S.V."/>
            <person name="Selwyn J.D."/>
            <person name="Despard B.A."/>
            <person name="Roesel C.L."/>
        </authorList>
    </citation>
    <scope>NUCLEOTIDE SEQUENCE</scope>
    <source>
        <strain evidence="1">K2</strain>
    </source>
</reference>
<accession>A0AAD9QU81</accession>
<reference evidence="1" key="1">
    <citation type="journal article" date="2023" name="G3 (Bethesda)">
        <title>Whole genome assembly and annotation of the endangered Caribbean coral Acropora cervicornis.</title>
        <authorList>
            <person name="Selwyn J.D."/>
            <person name="Vollmer S.V."/>
        </authorList>
    </citation>
    <scope>NUCLEOTIDE SEQUENCE</scope>
    <source>
        <strain evidence="1">K2</strain>
    </source>
</reference>
<feature type="non-terminal residue" evidence="1">
    <location>
        <position position="1"/>
    </location>
</feature>